<dbReference type="AlphaFoldDB" id="A0A7H8NKM1"/>
<name>A0A7H8NKM1_9ACTN</name>
<accession>A0A7H8NKM1</accession>
<feature type="region of interest" description="Disordered" evidence="1">
    <location>
        <begin position="1"/>
        <end position="85"/>
    </location>
</feature>
<protein>
    <submittedName>
        <fullName evidence="3">Protein phosphatase 2C domain-containing protein</fullName>
    </submittedName>
</protein>
<feature type="domain" description="PPM-type phosphatase" evidence="2">
    <location>
        <begin position="174"/>
        <end position="475"/>
    </location>
</feature>
<dbReference type="Pfam" id="PF13672">
    <property type="entry name" value="PP2C_2"/>
    <property type="match status" value="1"/>
</dbReference>
<feature type="compositionally biased region" description="Pro residues" evidence="1">
    <location>
        <begin position="1"/>
        <end position="10"/>
    </location>
</feature>
<feature type="region of interest" description="Disordered" evidence="1">
    <location>
        <begin position="104"/>
        <end position="140"/>
    </location>
</feature>
<gene>
    <name evidence="3" type="ORF">HUT08_29250</name>
</gene>
<organism evidence="3 4">
    <name type="scientific">Streptomyces buecherae</name>
    <dbReference type="NCBI Taxonomy" id="2763006"/>
    <lineage>
        <taxon>Bacteria</taxon>
        <taxon>Bacillati</taxon>
        <taxon>Actinomycetota</taxon>
        <taxon>Actinomycetes</taxon>
        <taxon>Kitasatosporales</taxon>
        <taxon>Streptomycetaceae</taxon>
        <taxon>Streptomyces</taxon>
    </lineage>
</organism>
<sequence>MPPRQAPPRDVPSSSRSAPIRDVPATAPGPADPWSSPEDHPATTELRRPSAPHRGRPNGPVADRSGSAAVQPGAAAAWAGSGEAPAGGVAGVGGAGAVGAGAAPRPAGLSGAQPFRSGQPRGEGEFIGVRPPTYAAEPTALPPADAAELDALVPDTTLDGASYGPLTLRAVSSRGDSARYRGEPRRDALLTARFGSGDEALLLVAVASGVRAAPLAHRAARELCASIGGAIGRSHARLADDVHSGRRAALKSGLQRLTDRAYVRLRAHAHELGLDPTAYTASLRCLLLPVAPDCRTRVFFGVGDGGLFRLRDGAWQDVEPAAAPVTAAPTGHATAPDSGPTTDPGQAPPDTDPAAPPAQAAAGSGPRPPADPRIAVGLPPAGESVDTAPETGGGGAGEPPAAPGGASVEPTGAEAAGVAVEPFRFQAAVARPGDVLLLCGPGLAEPFTGQPALADALRERWSQAEPPGLAAYLADVRLRVKGYADDRTAVTVWEA</sequence>
<evidence type="ECO:0000313" key="3">
    <source>
        <dbReference type="EMBL" id="QKW54856.1"/>
    </source>
</evidence>
<dbReference type="Proteomes" id="UP000509303">
    <property type="component" value="Chromosome"/>
</dbReference>
<feature type="compositionally biased region" description="Low complexity" evidence="1">
    <location>
        <begin position="65"/>
        <end position="85"/>
    </location>
</feature>
<reference evidence="3 4" key="1">
    <citation type="submission" date="2020-06" db="EMBL/GenBank/DDBJ databases">
        <title>Genome mining for natural products.</title>
        <authorList>
            <person name="Zhang B."/>
            <person name="Shi J."/>
            <person name="Ge H."/>
        </authorList>
    </citation>
    <scope>NUCLEOTIDE SEQUENCE [LARGE SCALE GENOMIC DNA]</scope>
    <source>
        <strain evidence="3 4">NA00687</strain>
    </source>
</reference>
<evidence type="ECO:0000256" key="1">
    <source>
        <dbReference type="SAM" id="MobiDB-lite"/>
    </source>
</evidence>
<feature type="compositionally biased region" description="Basic and acidic residues" evidence="1">
    <location>
        <begin position="37"/>
        <end position="48"/>
    </location>
</feature>
<feature type="region of interest" description="Disordered" evidence="1">
    <location>
        <begin position="324"/>
        <end position="410"/>
    </location>
</feature>
<feature type="compositionally biased region" description="Low complexity" evidence="1">
    <location>
        <begin position="324"/>
        <end position="345"/>
    </location>
</feature>
<evidence type="ECO:0000313" key="4">
    <source>
        <dbReference type="Proteomes" id="UP000509303"/>
    </source>
</evidence>
<evidence type="ECO:0000259" key="2">
    <source>
        <dbReference type="Pfam" id="PF13672"/>
    </source>
</evidence>
<keyword evidence="4" id="KW-1185">Reference proteome</keyword>
<dbReference type="EMBL" id="CP054929">
    <property type="protein sequence ID" value="QKW54856.1"/>
    <property type="molecule type" value="Genomic_DNA"/>
</dbReference>
<feature type="compositionally biased region" description="Pro residues" evidence="1">
    <location>
        <begin position="346"/>
        <end position="356"/>
    </location>
</feature>
<dbReference type="InterPro" id="IPR001932">
    <property type="entry name" value="PPM-type_phosphatase-like_dom"/>
</dbReference>
<proteinExistence type="predicted"/>